<evidence type="ECO:0000313" key="2">
    <source>
        <dbReference type="EMBL" id="OAJ39226.1"/>
    </source>
</evidence>
<sequence length="202" mass="23670">MTEDLSKQRIRIAQEIQQARESLFKLDQQLKTTSQSKQQFTLQNLPRQACHQKPNQPLIVNDQDRINTLEELLQKSEARCADLEKQLLQRYQSEMQLKTRLELMQNELNTRHQESAELNRLQQLNAEKNTDLQPTPSLIHQDAIHAQFKKAQDFYNKYIQLIQKIESAIEAEKCILVCSKGCAVLSMDELRIEILRMVQINN</sequence>
<dbReference type="VEuPathDB" id="FungiDB:BDEG_23089"/>
<reference evidence="2 3" key="1">
    <citation type="submission" date="2006-10" db="EMBL/GenBank/DDBJ databases">
        <title>The Genome Sequence of Batrachochytrium dendrobatidis JEL423.</title>
        <authorList>
            <consortium name="The Broad Institute Genome Sequencing Platform"/>
            <person name="Birren B."/>
            <person name="Lander E."/>
            <person name="Galagan J."/>
            <person name="Cuomo C."/>
            <person name="Devon K."/>
            <person name="Jaffe D."/>
            <person name="Butler J."/>
            <person name="Alvarez P."/>
            <person name="Gnerre S."/>
            <person name="Grabherr M."/>
            <person name="Kleber M."/>
            <person name="Mauceli E."/>
            <person name="Brockman W."/>
            <person name="Young S."/>
            <person name="LaButti K."/>
            <person name="Sykes S."/>
            <person name="DeCaprio D."/>
            <person name="Crawford M."/>
            <person name="Koehrsen M."/>
            <person name="Engels R."/>
            <person name="Montgomery P."/>
            <person name="Pearson M."/>
            <person name="Howarth C."/>
            <person name="Larson L."/>
            <person name="White J."/>
            <person name="O'Leary S."/>
            <person name="Kodira C."/>
            <person name="Zeng Q."/>
            <person name="Yandava C."/>
            <person name="Alvarado L."/>
            <person name="Longcore J."/>
            <person name="James T."/>
        </authorList>
    </citation>
    <scope>NUCLEOTIDE SEQUENCE [LARGE SCALE GENOMIC DNA]</scope>
    <source>
        <strain evidence="2 3">JEL423</strain>
    </source>
</reference>
<dbReference type="AlphaFoldDB" id="A0A177WHH0"/>
<evidence type="ECO:0000256" key="1">
    <source>
        <dbReference type="SAM" id="Coils"/>
    </source>
</evidence>
<evidence type="ECO:0000313" key="3">
    <source>
        <dbReference type="Proteomes" id="UP000077115"/>
    </source>
</evidence>
<proteinExistence type="predicted"/>
<dbReference type="Proteomes" id="UP000077115">
    <property type="component" value="Unassembled WGS sequence"/>
</dbReference>
<name>A0A177WHH0_BATDL</name>
<gene>
    <name evidence="2" type="ORF">BDEG_23089</name>
</gene>
<organism evidence="2 3">
    <name type="scientific">Batrachochytrium dendrobatidis (strain JEL423)</name>
    <dbReference type="NCBI Taxonomy" id="403673"/>
    <lineage>
        <taxon>Eukaryota</taxon>
        <taxon>Fungi</taxon>
        <taxon>Fungi incertae sedis</taxon>
        <taxon>Chytridiomycota</taxon>
        <taxon>Chytridiomycota incertae sedis</taxon>
        <taxon>Chytridiomycetes</taxon>
        <taxon>Rhizophydiales</taxon>
        <taxon>Rhizophydiales incertae sedis</taxon>
        <taxon>Batrachochytrium</taxon>
    </lineage>
</organism>
<feature type="coiled-coil region" evidence="1">
    <location>
        <begin position="59"/>
        <end position="124"/>
    </location>
</feature>
<keyword evidence="1" id="KW-0175">Coiled coil</keyword>
<reference evidence="2 3" key="2">
    <citation type="submission" date="2016-05" db="EMBL/GenBank/DDBJ databases">
        <title>Lineage-specific infection strategies underlie the spectrum of fungal disease in amphibians.</title>
        <authorList>
            <person name="Cuomo C.A."/>
            <person name="Farrer R.A."/>
            <person name="James T."/>
            <person name="Longcore J."/>
            <person name="Birren B."/>
        </authorList>
    </citation>
    <scope>NUCLEOTIDE SEQUENCE [LARGE SCALE GENOMIC DNA]</scope>
    <source>
        <strain evidence="2 3">JEL423</strain>
    </source>
</reference>
<accession>A0A177WHH0</accession>
<dbReference type="EMBL" id="DS022302">
    <property type="protein sequence ID" value="OAJ39226.1"/>
    <property type="molecule type" value="Genomic_DNA"/>
</dbReference>
<protein>
    <submittedName>
        <fullName evidence="2">Uncharacterized protein</fullName>
    </submittedName>
</protein>
<dbReference type="OrthoDB" id="10583984at2759"/>